<feature type="transmembrane region" description="Helical" evidence="5">
    <location>
        <begin position="200"/>
        <end position="224"/>
    </location>
</feature>
<evidence type="ECO:0000256" key="1">
    <source>
        <dbReference type="ARBA" id="ARBA00004141"/>
    </source>
</evidence>
<dbReference type="AlphaFoldDB" id="A0A1H0EVK3"/>
<feature type="transmembrane region" description="Helical" evidence="5">
    <location>
        <begin position="413"/>
        <end position="433"/>
    </location>
</feature>
<keyword evidence="2 5" id="KW-0812">Transmembrane</keyword>
<reference evidence="8" key="1">
    <citation type="submission" date="2016-10" db="EMBL/GenBank/DDBJ databases">
        <authorList>
            <person name="Varghese N."/>
            <person name="Submissions S."/>
        </authorList>
    </citation>
    <scope>NUCLEOTIDE SEQUENCE [LARGE SCALE GENOMIC DNA]</scope>
    <source>
        <strain evidence="8">DSM 45843</strain>
    </source>
</reference>
<evidence type="ECO:0000313" key="8">
    <source>
        <dbReference type="Proteomes" id="UP000199088"/>
    </source>
</evidence>
<feature type="transmembrane region" description="Helical" evidence="5">
    <location>
        <begin position="100"/>
        <end position="120"/>
    </location>
</feature>
<accession>A0A1H0EVK3</accession>
<feature type="transmembrane region" description="Helical" evidence="5">
    <location>
        <begin position="375"/>
        <end position="401"/>
    </location>
</feature>
<feature type="transmembrane region" description="Helical" evidence="5">
    <location>
        <begin position="284"/>
        <end position="305"/>
    </location>
</feature>
<dbReference type="Gene3D" id="1.20.1740.10">
    <property type="entry name" value="Amino acid/polyamine transporter I"/>
    <property type="match status" value="1"/>
</dbReference>
<dbReference type="OrthoDB" id="137613at2"/>
<evidence type="ECO:0000256" key="3">
    <source>
        <dbReference type="ARBA" id="ARBA00022989"/>
    </source>
</evidence>
<name>A0A1H0EVK3_9ACTN</name>
<sequence length="491" mass="49676">MATDLPSSPAVAAPDAPGLRRNALGTGGIVFLVVAAAAPLTVMAGVAPLALLVGGIGAPVGYLAAGVVLTIFAVAFTAMTKHVGSAGAFYSYVTRGLGQTAGLAAAVLALVSYSGLQVGVYGLLAQQTQATLLDVFGISLPWPVIALVGIAIVTAVCWFGIDVGAKVLGVLLVAETAILALMAGGVIARGGAEGLSAGSFAPSSLTGPGMAAILALCFAAFMGFESTAIYRSEARRPERTIPRATYVAVGFMAVFYCVVVWSVVQAFGEAGVQGAAAADLPGLFFQVIATYVGPWAATLMQLLVVTSVLASQIAFHNAVTRYALALSEDGVLPAGAGRLHPRHQSPTTAGLVQSGIAALAVIAFGLAGADPFRGLLVWINTPAVVGVLLLQVLTAVSVVVFFTRADRPTRHPVAVVAGVVSAVLLAGATALLVDNIGLLTNTESAANWIVVGLVPVVLVVGVVVARWLRTARPEVYARIGRGTAPTAEAHS</sequence>
<dbReference type="PANTHER" id="PTHR42770">
    <property type="entry name" value="AMINO ACID TRANSPORTER-RELATED"/>
    <property type="match status" value="1"/>
</dbReference>
<dbReference type="InterPro" id="IPR050367">
    <property type="entry name" value="APC_superfamily"/>
</dbReference>
<evidence type="ECO:0000259" key="6">
    <source>
        <dbReference type="Pfam" id="PF00324"/>
    </source>
</evidence>
<protein>
    <submittedName>
        <fullName evidence="7">Amino acid transporter</fullName>
    </submittedName>
</protein>
<evidence type="ECO:0000256" key="2">
    <source>
        <dbReference type="ARBA" id="ARBA00022692"/>
    </source>
</evidence>
<proteinExistence type="predicted"/>
<comment type="subcellular location">
    <subcellularLocation>
        <location evidence="1">Membrane</location>
        <topology evidence="1">Multi-pass membrane protein</topology>
    </subcellularLocation>
</comment>
<dbReference type="GO" id="GO:0016020">
    <property type="term" value="C:membrane"/>
    <property type="evidence" value="ECO:0007669"/>
    <property type="project" value="UniProtKB-SubCell"/>
</dbReference>
<feature type="transmembrane region" description="Helical" evidence="5">
    <location>
        <begin position="348"/>
        <end position="369"/>
    </location>
</feature>
<dbReference type="RefSeq" id="WP_091240300.1">
    <property type="nucleotide sequence ID" value="NZ_FNIR01000002.1"/>
</dbReference>
<dbReference type="Proteomes" id="UP000199088">
    <property type="component" value="Unassembled WGS sequence"/>
</dbReference>
<keyword evidence="4 5" id="KW-0472">Membrane</keyword>
<dbReference type="STRING" id="1052260.SAMN05660199_00875"/>
<feature type="transmembrane region" description="Helical" evidence="5">
    <location>
        <begin position="445"/>
        <end position="468"/>
    </location>
</feature>
<feature type="transmembrane region" description="Helical" evidence="5">
    <location>
        <begin position="60"/>
        <end position="79"/>
    </location>
</feature>
<evidence type="ECO:0000313" key="7">
    <source>
        <dbReference type="EMBL" id="SDN86336.1"/>
    </source>
</evidence>
<evidence type="ECO:0000256" key="4">
    <source>
        <dbReference type="ARBA" id="ARBA00023136"/>
    </source>
</evidence>
<keyword evidence="3 5" id="KW-1133">Transmembrane helix</keyword>
<feature type="domain" description="Amino acid permease/ SLC12A" evidence="6">
    <location>
        <begin position="29"/>
        <end position="404"/>
    </location>
</feature>
<feature type="transmembrane region" description="Helical" evidence="5">
    <location>
        <begin position="140"/>
        <end position="161"/>
    </location>
</feature>
<dbReference type="PANTHER" id="PTHR42770:SF16">
    <property type="entry name" value="AMINO ACID PERMEASE"/>
    <property type="match status" value="1"/>
</dbReference>
<dbReference type="Pfam" id="PF00324">
    <property type="entry name" value="AA_permease"/>
    <property type="match status" value="1"/>
</dbReference>
<dbReference type="InterPro" id="IPR004841">
    <property type="entry name" value="AA-permease/SLC12A_dom"/>
</dbReference>
<gene>
    <name evidence="7" type="ORF">SAMN05660199_00875</name>
</gene>
<feature type="transmembrane region" description="Helical" evidence="5">
    <location>
        <begin position="29"/>
        <end position="54"/>
    </location>
</feature>
<organism evidence="7 8">
    <name type="scientific">Klenkia soli</name>
    <dbReference type="NCBI Taxonomy" id="1052260"/>
    <lineage>
        <taxon>Bacteria</taxon>
        <taxon>Bacillati</taxon>
        <taxon>Actinomycetota</taxon>
        <taxon>Actinomycetes</taxon>
        <taxon>Geodermatophilales</taxon>
        <taxon>Geodermatophilaceae</taxon>
        <taxon>Klenkia</taxon>
    </lineage>
</organism>
<dbReference type="PIRSF" id="PIRSF006060">
    <property type="entry name" value="AA_transporter"/>
    <property type="match status" value="1"/>
</dbReference>
<feature type="transmembrane region" description="Helical" evidence="5">
    <location>
        <begin position="244"/>
        <end position="264"/>
    </location>
</feature>
<dbReference type="GO" id="GO:0055085">
    <property type="term" value="P:transmembrane transport"/>
    <property type="evidence" value="ECO:0007669"/>
    <property type="project" value="InterPro"/>
</dbReference>
<evidence type="ECO:0000256" key="5">
    <source>
        <dbReference type="SAM" id="Phobius"/>
    </source>
</evidence>
<dbReference type="EMBL" id="FNIR01000002">
    <property type="protein sequence ID" value="SDN86336.1"/>
    <property type="molecule type" value="Genomic_DNA"/>
</dbReference>
<keyword evidence="8" id="KW-1185">Reference proteome</keyword>
<feature type="transmembrane region" description="Helical" evidence="5">
    <location>
        <begin position="168"/>
        <end position="188"/>
    </location>
</feature>